<keyword evidence="2" id="KW-1185">Reference proteome</keyword>
<protein>
    <submittedName>
        <fullName evidence="1">Uncharacterized protein</fullName>
    </submittedName>
</protein>
<organism evidence="1 2">
    <name type="scientific">Limnobaculum allomyrinae</name>
    <dbReference type="NCBI Taxonomy" id="2791986"/>
    <lineage>
        <taxon>Bacteria</taxon>
        <taxon>Pseudomonadati</taxon>
        <taxon>Pseudomonadota</taxon>
        <taxon>Gammaproteobacteria</taxon>
        <taxon>Enterobacterales</taxon>
        <taxon>Budviciaceae</taxon>
        <taxon>Limnobaculum</taxon>
    </lineage>
</organism>
<accession>A0ABS1IRL0</accession>
<sequence length="59" mass="6795">MPHGSNIFYNDIYAHKEHKNNKHPVIISDALNVLGRQGYHLAIKNVSGWRTARLKDINK</sequence>
<evidence type="ECO:0000313" key="1">
    <source>
        <dbReference type="EMBL" id="MBK5144393.1"/>
    </source>
</evidence>
<evidence type="ECO:0000313" key="2">
    <source>
        <dbReference type="Proteomes" id="UP001296921"/>
    </source>
</evidence>
<name>A0ABS1IRL0_9GAMM</name>
<dbReference type="EMBL" id="JADRCR010000005">
    <property type="protein sequence ID" value="MBK5144393.1"/>
    <property type="molecule type" value="Genomic_DNA"/>
</dbReference>
<proteinExistence type="predicted"/>
<dbReference type="RefSeq" id="WP_218466829.1">
    <property type="nucleotide sequence ID" value="NZ_JADRCR010000005.1"/>
</dbReference>
<gene>
    <name evidence="1" type="ORF">I2494_11800</name>
</gene>
<comment type="caution">
    <text evidence="1">The sequence shown here is derived from an EMBL/GenBank/DDBJ whole genome shotgun (WGS) entry which is preliminary data.</text>
</comment>
<reference evidence="1 2" key="1">
    <citation type="submission" date="2020-11" db="EMBL/GenBank/DDBJ databases">
        <title>Insectihabitans protaetiae gen. nov. sp. nov. and Insectihabitans allomyrinae sp. nov., isolated from larvae of Protaetia brevitarsis seulensis and Allomyrina dichotoma, respectively.</title>
        <authorList>
            <person name="Lee S.D."/>
            <person name="Byeon Y.-S."/>
            <person name="Kim S.-M."/>
            <person name="Yang H.L."/>
            <person name="Kim I.S."/>
        </authorList>
    </citation>
    <scope>NUCLEOTIDE SEQUENCE [LARGE SCALE GENOMIC DNA]</scope>
    <source>
        <strain evidence="1 2">BWR-B9</strain>
    </source>
</reference>
<dbReference type="Proteomes" id="UP001296921">
    <property type="component" value="Unassembled WGS sequence"/>
</dbReference>